<reference evidence="2 3" key="1">
    <citation type="submission" date="2019-07" db="EMBL/GenBank/DDBJ databases">
        <title>Whole genome shotgun sequence of Reyranella soli NBRC 108950.</title>
        <authorList>
            <person name="Hosoyama A."/>
            <person name="Uohara A."/>
            <person name="Ohji S."/>
            <person name="Ichikawa N."/>
        </authorList>
    </citation>
    <scope>NUCLEOTIDE SEQUENCE [LARGE SCALE GENOMIC DNA]</scope>
    <source>
        <strain evidence="2 3">NBRC 108950</strain>
    </source>
</reference>
<dbReference type="PROSITE" id="PS50125">
    <property type="entry name" value="GUANYLATE_CYCLASE_2"/>
    <property type="match status" value="1"/>
</dbReference>
<dbReference type="RefSeq" id="WP_147156617.1">
    <property type="nucleotide sequence ID" value="NZ_BKAJ01000214.1"/>
</dbReference>
<dbReference type="Gene3D" id="3.30.70.1230">
    <property type="entry name" value="Nucleotide cyclase"/>
    <property type="match status" value="1"/>
</dbReference>
<dbReference type="EMBL" id="BKAJ01000214">
    <property type="protein sequence ID" value="GEP61312.1"/>
    <property type="molecule type" value="Genomic_DNA"/>
</dbReference>
<dbReference type="PANTHER" id="PTHR43081">
    <property type="entry name" value="ADENYLATE CYCLASE, TERMINAL-DIFFERENTIATION SPECIFIC-RELATED"/>
    <property type="match status" value="1"/>
</dbReference>
<evidence type="ECO:0000313" key="3">
    <source>
        <dbReference type="Proteomes" id="UP000321058"/>
    </source>
</evidence>
<accession>A0A512NQX5</accession>
<name>A0A512NQX5_9HYPH</name>
<proteinExistence type="predicted"/>
<dbReference type="InterPro" id="IPR001054">
    <property type="entry name" value="A/G_cyclase"/>
</dbReference>
<dbReference type="SUPFAM" id="SSF55073">
    <property type="entry name" value="Nucleotide cyclase"/>
    <property type="match status" value="1"/>
</dbReference>
<dbReference type="Proteomes" id="UP000321058">
    <property type="component" value="Unassembled WGS sequence"/>
</dbReference>
<dbReference type="OrthoDB" id="9762462at2"/>
<sequence length="152" mass="15789">MGEKTPPQELLATMAGYFSLSGQIVGDAGGRLIKTLGDAGLVAFPAEAADAGVAALRSVQSAGREWLAKHGFRTSIVVKLHLGPVAIGRVGSPGEEIIDVYGKTVNVAAALPSTGLTVTPAVFRSLQAESRTLFKKHTPPISYIDAGDHRPT</sequence>
<feature type="domain" description="Guanylate cyclase" evidence="1">
    <location>
        <begin position="1"/>
        <end position="112"/>
    </location>
</feature>
<dbReference type="PANTHER" id="PTHR43081:SF1">
    <property type="entry name" value="ADENYLATE CYCLASE, TERMINAL-DIFFERENTIATION SPECIFIC"/>
    <property type="match status" value="1"/>
</dbReference>
<evidence type="ECO:0000259" key="1">
    <source>
        <dbReference type="PROSITE" id="PS50125"/>
    </source>
</evidence>
<keyword evidence="3" id="KW-1185">Reference proteome</keyword>
<dbReference type="CDD" id="cd07302">
    <property type="entry name" value="CHD"/>
    <property type="match status" value="1"/>
</dbReference>
<dbReference type="InterPro" id="IPR050697">
    <property type="entry name" value="Adenylyl/Guanylyl_Cyclase_3/4"/>
</dbReference>
<dbReference type="GO" id="GO:0004016">
    <property type="term" value="F:adenylate cyclase activity"/>
    <property type="evidence" value="ECO:0007669"/>
    <property type="project" value="UniProtKB-ARBA"/>
</dbReference>
<gene>
    <name evidence="2" type="ORF">RSO01_84780</name>
</gene>
<dbReference type="Pfam" id="PF00211">
    <property type="entry name" value="Guanylate_cyc"/>
    <property type="match status" value="1"/>
</dbReference>
<organism evidence="2 3">
    <name type="scientific">Reyranella soli</name>
    <dbReference type="NCBI Taxonomy" id="1230389"/>
    <lineage>
        <taxon>Bacteria</taxon>
        <taxon>Pseudomonadati</taxon>
        <taxon>Pseudomonadota</taxon>
        <taxon>Alphaproteobacteria</taxon>
        <taxon>Hyphomicrobiales</taxon>
        <taxon>Reyranellaceae</taxon>
        <taxon>Reyranella</taxon>
    </lineage>
</organism>
<protein>
    <recommendedName>
        <fullName evidence="1">Guanylate cyclase domain-containing protein</fullName>
    </recommendedName>
</protein>
<comment type="caution">
    <text evidence="2">The sequence shown here is derived from an EMBL/GenBank/DDBJ whole genome shotgun (WGS) entry which is preliminary data.</text>
</comment>
<dbReference type="GO" id="GO:0035556">
    <property type="term" value="P:intracellular signal transduction"/>
    <property type="evidence" value="ECO:0007669"/>
    <property type="project" value="InterPro"/>
</dbReference>
<evidence type="ECO:0000313" key="2">
    <source>
        <dbReference type="EMBL" id="GEP61312.1"/>
    </source>
</evidence>
<dbReference type="AlphaFoldDB" id="A0A512NQX5"/>
<dbReference type="InterPro" id="IPR029787">
    <property type="entry name" value="Nucleotide_cyclase"/>
</dbReference>
<dbReference type="GO" id="GO:0009190">
    <property type="term" value="P:cyclic nucleotide biosynthetic process"/>
    <property type="evidence" value="ECO:0007669"/>
    <property type="project" value="InterPro"/>
</dbReference>